<proteinExistence type="inferred from homology"/>
<dbReference type="PANTHER" id="PTHR10496">
    <property type="entry name" value="40S RIBOSOMAL PROTEIN S24"/>
    <property type="match status" value="1"/>
</dbReference>
<evidence type="ECO:0000313" key="8">
    <source>
        <dbReference type="Proteomes" id="UP000474054"/>
    </source>
</evidence>
<dbReference type="KEGG" id="aamb:D1866_11250"/>
<dbReference type="GO" id="GO:1990904">
    <property type="term" value="C:ribonucleoprotein complex"/>
    <property type="evidence" value="ECO:0007669"/>
    <property type="project" value="UniProtKB-KW"/>
</dbReference>
<dbReference type="HAMAP" id="MF_00545">
    <property type="entry name" value="Ribosomal_eS24"/>
    <property type="match status" value="1"/>
</dbReference>
<keyword evidence="7" id="KW-1185">Reference proteome</keyword>
<reference evidence="6 7" key="2">
    <citation type="submission" date="2019-10" db="EMBL/GenBank/DDBJ databases">
        <title>Genome Sequences from Six Type Strain Members of the Archaeal Family Sulfolobaceae: Acidianus ambivalens, Acidianus infernus, Metallosphaera prunae, Stygiolobus azoricus, Sulfolobus metallicus, and Sulfurisphaera ohwakuensis.</title>
        <authorList>
            <person name="Counts J.A."/>
            <person name="Kelly R.M."/>
        </authorList>
    </citation>
    <scope>NUCLEOTIDE SEQUENCE [LARGE SCALE GENOMIC DNA]</scope>
    <source>
        <strain evidence="6 7">LEI 10</strain>
    </source>
</reference>
<comment type="similarity">
    <text evidence="3">Belongs to the eukaryotic ribosomal protein eS24 family.</text>
</comment>
<reference evidence="5 8" key="1">
    <citation type="submission" date="2019-10" db="EMBL/GenBank/DDBJ databases">
        <title>Comparative genomics of sulfur disproportionating microorganisms.</title>
        <authorList>
            <person name="Ward L.M."/>
            <person name="Bertran E."/>
            <person name="Johnston D."/>
        </authorList>
    </citation>
    <scope>NUCLEOTIDE SEQUENCE [LARGE SCALE GENOMIC DNA]</scope>
    <source>
        <strain evidence="5 8">DSM 3772</strain>
    </source>
</reference>
<evidence type="ECO:0000313" key="5">
    <source>
        <dbReference type="EMBL" id="MQL54685.1"/>
    </source>
</evidence>
<sequence length="118" mass="13232">MSQAQQIKISDKIQGVIEKDFDNKVIGRRELTLKLYHIGTGTPSRNEIKKAISELLNTKEDLIVVRKVFTSYGAGISTARVHVYTNKETLEKYEPKHLLTRGTSTKKEGEQGGEKGSK</sequence>
<dbReference type="GO" id="GO:0005840">
    <property type="term" value="C:ribosome"/>
    <property type="evidence" value="ECO:0007669"/>
    <property type="project" value="UniProtKB-KW"/>
</dbReference>
<dbReference type="GO" id="GO:0003735">
    <property type="term" value="F:structural constituent of ribosome"/>
    <property type="evidence" value="ECO:0007669"/>
    <property type="project" value="InterPro"/>
</dbReference>
<protein>
    <recommendedName>
        <fullName evidence="3">Small ribosomal subunit protein eS24</fullName>
    </recommendedName>
</protein>
<dbReference type="Proteomes" id="UP000426328">
    <property type="component" value="Chromosome"/>
</dbReference>
<dbReference type="InterPro" id="IPR053709">
    <property type="entry name" value="eRP_eS24_sf"/>
</dbReference>
<dbReference type="GeneID" id="42780314"/>
<dbReference type="GO" id="GO:0006412">
    <property type="term" value="P:translation"/>
    <property type="evidence" value="ECO:0007669"/>
    <property type="project" value="UniProtKB-UniRule"/>
</dbReference>
<dbReference type="EMBL" id="CP045482">
    <property type="protein sequence ID" value="QGR22484.1"/>
    <property type="molecule type" value="Genomic_DNA"/>
</dbReference>
<dbReference type="InterPro" id="IPR012678">
    <property type="entry name" value="Ribosomal_uL23/eL15/eS24_sf"/>
</dbReference>
<dbReference type="AlphaFoldDB" id="A0A650CX54"/>
<keyword evidence="2 3" id="KW-0687">Ribonucleoprotein</keyword>
<evidence type="ECO:0000256" key="4">
    <source>
        <dbReference type="SAM" id="MobiDB-lite"/>
    </source>
</evidence>
<evidence type="ECO:0000256" key="1">
    <source>
        <dbReference type="ARBA" id="ARBA00022980"/>
    </source>
</evidence>
<gene>
    <name evidence="3" type="primary">rps24e</name>
    <name evidence="6" type="ORF">D1866_11250</name>
    <name evidence="5" type="ORF">GFB69_02690</name>
</gene>
<evidence type="ECO:0000256" key="2">
    <source>
        <dbReference type="ARBA" id="ARBA00023274"/>
    </source>
</evidence>
<evidence type="ECO:0000256" key="3">
    <source>
        <dbReference type="HAMAP-Rule" id="MF_00545"/>
    </source>
</evidence>
<dbReference type="SUPFAM" id="SSF54189">
    <property type="entry name" value="Ribosomal proteins S24e, L23 and L15e"/>
    <property type="match status" value="1"/>
</dbReference>
<name>A0A650CX54_ACIAM</name>
<accession>A0A650CX54</accession>
<evidence type="ECO:0000313" key="6">
    <source>
        <dbReference type="EMBL" id="QGR22484.1"/>
    </source>
</evidence>
<dbReference type="Gene3D" id="3.30.70.3370">
    <property type="match status" value="1"/>
</dbReference>
<evidence type="ECO:0000313" key="7">
    <source>
        <dbReference type="Proteomes" id="UP000426328"/>
    </source>
</evidence>
<organism evidence="6 7">
    <name type="scientific">Acidianus ambivalens</name>
    <name type="common">Desulfurolobus ambivalens</name>
    <dbReference type="NCBI Taxonomy" id="2283"/>
    <lineage>
        <taxon>Archaea</taxon>
        <taxon>Thermoproteota</taxon>
        <taxon>Thermoprotei</taxon>
        <taxon>Sulfolobales</taxon>
        <taxon>Sulfolobaceae</taxon>
        <taxon>Acidianus</taxon>
    </lineage>
</organism>
<dbReference type="InterPro" id="IPR001976">
    <property type="entry name" value="Ribosomal_eS24"/>
</dbReference>
<dbReference type="EMBL" id="WHYS01000001">
    <property type="protein sequence ID" value="MQL54685.1"/>
    <property type="molecule type" value="Genomic_DNA"/>
</dbReference>
<dbReference type="Proteomes" id="UP000474054">
    <property type="component" value="Unassembled WGS sequence"/>
</dbReference>
<feature type="compositionally biased region" description="Basic and acidic residues" evidence="4">
    <location>
        <begin position="105"/>
        <end position="118"/>
    </location>
</feature>
<dbReference type="RefSeq" id="WP_152939938.1">
    <property type="nucleotide sequence ID" value="NZ_CP045482.1"/>
</dbReference>
<dbReference type="Pfam" id="PF01282">
    <property type="entry name" value="Ribosomal_S24e"/>
    <property type="match status" value="1"/>
</dbReference>
<feature type="region of interest" description="Disordered" evidence="4">
    <location>
        <begin position="94"/>
        <end position="118"/>
    </location>
</feature>
<keyword evidence="1 3" id="KW-0689">Ribosomal protein</keyword>